<dbReference type="InParanoid" id="A0A067M4Q6"/>
<organism evidence="2 3">
    <name type="scientific">Botryobasidium botryosum (strain FD-172 SS1)</name>
    <dbReference type="NCBI Taxonomy" id="930990"/>
    <lineage>
        <taxon>Eukaryota</taxon>
        <taxon>Fungi</taxon>
        <taxon>Dikarya</taxon>
        <taxon>Basidiomycota</taxon>
        <taxon>Agaricomycotina</taxon>
        <taxon>Agaricomycetes</taxon>
        <taxon>Cantharellales</taxon>
        <taxon>Botryobasidiaceae</taxon>
        <taxon>Botryobasidium</taxon>
    </lineage>
</organism>
<dbReference type="HOGENOM" id="CLU_1019379_0_0_1"/>
<evidence type="ECO:0000313" key="3">
    <source>
        <dbReference type="Proteomes" id="UP000027195"/>
    </source>
</evidence>
<gene>
    <name evidence="2" type="ORF">BOTBODRAFT_472998</name>
</gene>
<protein>
    <submittedName>
        <fullName evidence="2">Uncharacterized protein</fullName>
    </submittedName>
</protein>
<dbReference type="Gene3D" id="1.20.1280.50">
    <property type="match status" value="1"/>
</dbReference>
<dbReference type="AlphaFoldDB" id="A0A067M4Q6"/>
<keyword evidence="3" id="KW-1185">Reference proteome</keyword>
<feature type="compositionally biased region" description="Basic and acidic residues" evidence="1">
    <location>
        <begin position="29"/>
        <end position="42"/>
    </location>
</feature>
<accession>A0A067M4Q6</accession>
<dbReference type="EMBL" id="KL198064">
    <property type="protein sequence ID" value="KDQ10753.1"/>
    <property type="molecule type" value="Genomic_DNA"/>
</dbReference>
<sequence length="273" mass="31096">MMEAFIPRVQQLMLDLVGNMTAESSGPKIPREPAEDNCERPDACPKSLKRELQILAEARDFAVEVIKRFMESKIVKLASRHNHMVAISFLPNEVLSIIFEHAHTAAVADADSEGADDEIAEDTEEKRDASLHFGLRASHVSTLWRHIAISTPCLWTCIDTPVLRFVDACLSRSKGLPLDIVFQKPLAATLADRVQYEERVKGCIPSLLTHIERWRSLPFWTSSPRIILPSSLFRQWDWRSFISQAWLVTMELYRYPLSFPCSQNRSFAFASSH</sequence>
<evidence type="ECO:0000313" key="2">
    <source>
        <dbReference type="EMBL" id="KDQ10753.1"/>
    </source>
</evidence>
<name>A0A067M4Q6_BOTB1</name>
<proteinExistence type="predicted"/>
<reference evidence="3" key="1">
    <citation type="journal article" date="2014" name="Proc. Natl. Acad. Sci. U.S.A.">
        <title>Extensive sampling of basidiomycete genomes demonstrates inadequacy of the white-rot/brown-rot paradigm for wood decay fungi.</title>
        <authorList>
            <person name="Riley R."/>
            <person name="Salamov A.A."/>
            <person name="Brown D.W."/>
            <person name="Nagy L.G."/>
            <person name="Floudas D."/>
            <person name="Held B.W."/>
            <person name="Levasseur A."/>
            <person name="Lombard V."/>
            <person name="Morin E."/>
            <person name="Otillar R."/>
            <person name="Lindquist E.A."/>
            <person name="Sun H."/>
            <person name="LaButti K.M."/>
            <person name="Schmutz J."/>
            <person name="Jabbour D."/>
            <person name="Luo H."/>
            <person name="Baker S.E."/>
            <person name="Pisabarro A.G."/>
            <person name="Walton J.D."/>
            <person name="Blanchette R.A."/>
            <person name="Henrissat B."/>
            <person name="Martin F."/>
            <person name="Cullen D."/>
            <person name="Hibbett D.S."/>
            <person name="Grigoriev I.V."/>
        </authorList>
    </citation>
    <scope>NUCLEOTIDE SEQUENCE [LARGE SCALE GENOMIC DNA]</scope>
    <source>
        <strain evidence="3">FD-172 SS1</strain>
    </source>
</reference>
<dbReference type="OrthoDB" id="2884925at2759"/>
<feature type="region of interest" description="Disordered" evidence="1">
    <location>
        <begin position="23"/>
        <end position="42"/>
    </location>
</feature>
<evidence type="ECO:0000256" key="1">
    <source>
        <dbReference type="SAM" id="MobiDB-lite"/>
    </source>
</evidence>
<dbReference type="Proteomes" id="UP000027195">
    <property type="component" value="Unassembled WGS sequence"/>
</dbReference>